<name>A0A3B9INL6_9PROT</name>
<dbReference type="Proteomes" id="UP000257706">
    <property type="component" value="Unassembled WGS sequence"/>
</dbReference>
<feature type="region of interest" description="Disordered" evidence="3">
    <location>
        <begin position="1"/>
        <end position="54"/>
    </location>
</feature>
<accession>A0A3B9INL6</accession>
<dbReference type="PANTHER" id="PTHR13774">
    <property type="entry name" value="PHENAZINE BIOSYNTHESIS PROTEIN"/>
    <property type="match status" value="1"/>
</dbReference>
<dbReference type="Pfam" id="PF02567">
    <property type="entry name" value="PhzC-PhzF"/>
    <property type="match status" value="1"/>
</dbReference>
<evidence type="ECO:0000256" key="3">
    <source>
        <dbReference type="SAM" id="MobiDB-lite"/>
    </source>
</evidence>
<dbReference type="SUPFAM" id="SSF54506">
    <property type="entry name" value="Diaminopimelate epimerase-like"/>
    <property type="match status" value="1"/>
</dbReference>
<evidence type="ECO:0000313" key="4">
    <source>
        <dbReference type="EMBL" id="HAE48893.1"/>
    </source>
</evidence>
<evidence type="ECO:0000313" key="5">
    <source>
        <dbReference type="Proteomes" id="UP000257706"/>
    </source>
</evidence>
<comment type="caution">
    <text evidence="4">The sequence shown here is derived from an EMBL/GenBank/DDBJ whole genome shotgun (WGS) entry which is preliminary data.</text>
</comment>
<protein>
    <submittedName>
        <fullName evidence="4">PhzF family phenazine biosynthesis protein</fullName>
    </submittedName>
</protein>
<dbReference type="GO" id="GO:0016853">
    <property type="term" value="F:isomerase activity"/>
    <property type="evidence" value="ECO:0007669"/>
    <property type="project" value="UniProtKB-KW"/>
</dbReference>
<sequence>MSSGPSEKPERGDPSAPVEASTLVRFSPTRPPTTAGGASTTAATRSQRSETSGRRMQIPICHLDVFADRVFRGVPAVVCPLDGWLPDDILADIAGEHAKAETVFLVGTAGVYEVRWFSRAAEVPLSAPGALAAAHTVFHYLEPQLRRVQLLTPSGMIMGQRDTSSVLVDLPLRPPVKMLGRVDLTAALGGITPETVMMLDSSCYVAVLADEAAVEAVRIDRAAMDTLGRPVVVLTSPGDQSDFTARVVAAKWGPEALAVRSSALCTLLPYWRQRLDRDDLTVRVVGQRGGSAWCSSGRDRAVVAALVQRYMEGIIYL</sequence>
<dbReference type="InterPro" id="IPR003719">
    <property type="entry name" value="Phenazine_PhzF-like"/>
</dbReference>
<dbReference type="AlphaFoldDB" id="A0A3B9INL6"/>
<organism evidence="4 5">
    <name type="scientific">Tistrella mobilis</name>
    <dbReference type="NCBI Taxonomy" id="171437"/>
    <lineage>
        <taxon>Bacteria</taxon>
        <taxon>Pseudomonadati</taxon>
        <taxon>Pseudomonadota</taxon>
        <taxon>Alphaproteobacteria</taxon>
        <taxon>Geminicoccales</taxon>
        <taxon>Geminicoccaceae</taxon>
        <taxon>Tistrella</taxon>
    </lineage>
</organism>
<proteinExistence type="inferred from homology"/>
<dbReference type="GO" id="GO:0005737">
    <property type="term" value="C:cytoplasm"/>
    <property type="evidence" value="ECO:0007669"/>
    <property type="project" value="TreeGrafter"/>
</dbReference>
<evidence type="ECO:0000256" key="1">
    <source>
        <dbReference type="ARBA" id="ARBA00008270"/>
    </source>
</evidence>
<gene>
    <name evidence="4" type="ORF">DCK97_15865</name>
</gene>
<evidence type="ECO:0000256" key="2">
    <source>
        <dbReference type="ARBA" id="ARBA00023235"/>
    </source>
</evidence>
<dbReference type="EMBL" id="DMAI01000255">
    <property type="protein sequence ID" value="HAE48893.1"/>
    <property type="molecule type" value="Genomic_DNA"/>
</dbReference>
<reference evidence="4 5" key="1">
    <citation type="journal article" date="2018" name="Nat. Biotechnol.">
        <title>A standardized bacterial taxonomy based on genome phylogeny substantially revises the tree of life.</title>
        <authorList>
            <person name="Parks D.H."/>
            <person name="Chuvochina M."/>
            <person name="Waite D.W."/>
            <person name="Rinke C."/>
            <person name="Skarshewski A."/>
            <person name="Chaumeil P.A."/>
            <person name="Hugenholtz P."/>
        </authorList>
    </citation>
    <scope>NUCLEOTIDE SEQUENCE [LARGE SCALE GENOMIC DNA]</scope>
    <source>
        <strain evidence="4">UBA8739</strain>
    </source>
</reference>
<comment type="similarity">
    <text evidence="1">Belongs to the PhzF family.</text>
</comment>
<feature type="compositionally biased region" description="Low complexity" evidence="3">
    <location>
        <begin position="32"/>
        <end position="46"/>
    </location>
</feature>
<dbReference type="PANTHER" id="PTHR13774:SF17">
    <property type="entry name" value="PHENAZINE BIOSYNTHESIS-LIKE DOMAIN-CONTAINING PROTEIN"/>
    <property type="match status" value="1"/>
</dbReference>
<keyword evidence="2" id="KW-0413">Isomerase</keyword>
<dbReference type="OrthoDB" id="9788221at2"/>
<dbReference type="Gene3D" id="3.10.310.10">
    <property type="entry name" value="Diaminopimelate Epimerase, Chain A, domain 1"/>
    <property type="match status" value="2"/>
</dbReference>